<dbReference type="Pfam" id="PF13450">
    <property type="entry name" value="NAD_binding_8"/>
    <property type="match status" value="1"/>
</dbReference>
<evidence type="ECO:0000313" key="5">
    <source>
        <dbReference type="Proteomes" id="UP000078551"/>
    </source>
</evidence>
<dbReference type="Proteomes" id="UP000078551">
    <property type="component" value="Chromosome"/>
</dbReference>
<dbReference type="PANTHER" id="PTHR43563:SF1">
    <property type="entry name" value="AMINE OXIDASE [FLAVIN-CONTAINING] B"/>
    <property type="match status" value="1"/>
</dbReference>
<evidence type="ECO:0000259" key="2">
    <source>
        <dbReference type="Pfam" id="PF01593"/>
    </source>
</evidence>
<dbReference type="Proteomes" id="UP000540266">
    <property type="component" value="Chromosome"/>
</dbReference>
<protein>
    <submittedName>
        <fullName evidence="3">Amine oxidase protein</fullName>
    </submittedName>
    <submittedName>
        <fullName evidence="4">FAD-dependent oxidoreductase</fullName>
    </submittedName>
</protein>
<dbReference type="STRING" id="396.AMC85_CH02075"/>
<dbReference type="InterPro" id="IPR036188">
    <property type="entry name" value="FAD/NAD-bd_sf"/>
</dbReference>
<dbReference type="RefSeq" id="WP_064825206.1">
    <property type="nucleotide sequence ID" value="NZ_CP013532.1"/>
</dbReference>
<name>A0A192T897_9HYPH</name>
<evidence type="ECO:0000313" key="4">
    <source>
        <dbReference type="EMBL" id="QPK10710.1"/>
    </source>
</evidence>
<dbReference type="InterPro" id="IPR050703">
    <property type="entry name" value="Flavin_MAO"/>
</dbReference>
<reference evidence="4 6" key="2">
    <citation type="submission" date="2020-11" db="EMBL/GenBank/DDBJ databases">
        <title>Indigenous Rhizobia Nodulating Common beans in Western Kenya.</title>
        <authorList>
            <person name="Wekesa C.S."/>
            <person name="Oelmueller R."/>
            <person name="Furch A.C."/>
        </authorList>
    </citation>
    <scope>NUCLEOTIDE SEQUENCE [LARGE SCALE GENOMIC DNA]</scope>
    <source>
        <strain evidence="6">BS3</strain>
        <strain evidence="4">S3</strain>
    </source>
</reference>
<dbReference type="AlphaFoldDB" id="A0A192T897"/>
<keyword evidence="5" id="KW-1185">Reference proteome</keyword>
<evidence type="ECO:0000256" key="1">
    <source>
        <dbReference type="ARBA" id="ARBA00005995"/>
    </source>
</evidence>
<proteinExistence type="inferred from homology"/>
<dbReference type="Gene3D" id="3.90.660.10">
    <property type="match status" value="1"/>
</dbReference>
<sequence length="364" mass="39023">MKRCQVAVVGGGLAGLCAARALNSKGIDFLLLEARDRLGGRILTSDEHGIPSDDGFDLGPSWFWPMMQLDMAELVLELGLPSFSQNNDGDVIFERMSREGPQRYRPVEQQGKSLRLTGGSAALVRALEREIPADRVQLSSRVSAMALTGDGIEITSNAADGMAAVVHAQQVICALPPRLLEANVTFTPQQEESSLARWRDTPTWMAPHAKFFAIYDRPFWRDGGLSGTAQSMVGPMVEMHDATLANGKAALFGFLGVGADQRAAWGDEALTKACLAQFGRIFGAGALEPRATILKDWAADPFTATVRDRVAAGHLSAEDKDWVCGPWAQRLFMAGSETSATEPGFLAGAVAAARRAVLTIVSPP</sequence>
<dbReference type="GeneID" id="45957380"/>
<reference evidence="3 5" key="1">
    <citation type="submission" date="2015-11" db="EMBL/GenBank/DDBJ databases">
        <title>The limits of bacterial species coexistence and the symbiotic plasmid transference in sympatric Rhizobium populations.</title>
        <authorList>
            <person name="Perez-Carrascal O.M."/>
            <person name="VanInsberghe D."/>
            <person name="Juarez S."/>
            <person name="Polz M.F."/>
            <person name="Vinuesa P."/>
            <person name="Gonzalez V."/>
        </authorList>
    </citation>
    <scope>NUCLEOTIDE SEQUENCE [LARGE SCALE GENOMIC DNA]</scope>
    <source>
        <strain evidence="3 5">N771</strain>
    </source>
</reference>
<accession>A0A192T897</accession>
<dbReference type="Pfam" id="PF01593">
    <property type="entry name" value="Amino_oxidase"/>
    <property type="match status" value="1"/>
</dbReference>
<organism evidence="4 6">
    <name type="scientific">Rhizobium phaseoli</name>
    <dbReference type="NCBI Taxonomy" id="396"/>
    <lineage>
        <taxon>Bacteria</taxon>
        <taxon>Pseudomonadati</taxon>
        <taxon>Pseudomonadota</taxon>
        <taxon>Alphaproteobacteria</taxon>
        <taxon>Hyphomicrobiales</taxon>
        <taxon>Rhizobiaceae</taxon>
        <taxon>Rhizobium/Agrobacterium group</taxon>
        <taxon>Rhizobium</taxon>
    </lineage>
</organism>
<dbReference type="PANTHER" id="PTHR43563">
    <property type="entry name" value="AMINE OXIDASE"/>
    <property type="match status" value="1"/>
</dbReference>
<dbReference type="EMBL" id="CP064931">
    <property type="protein sequence ID" value="QPK10710.1"/>
    <property type="molecule type" value="Genomic_DNA"/>
</dbReference>
<dbReference type="GO" id="GO:0016491">
    <property type="term" value="F:oxidoreductase activity"/>
    <property type="evidence" value="ECO:0007669"/>
    <property type="project" value="InterPro"/>
</dbReference>
<dbReference type="SUPFAM" id="SSF51905">
    <property type="entry name" value="FAD/NAD(P)-binding domain"/>
    <property type="match status" value="1"/>
</dbReference>
<feature type="domain" description="Amine oxidase" evidence="2">
    <location>
        <begin position="107"/>
        <end position="357"/>
    </location>
</feature>
<evidence type="ECO:0000313" key="3">
    <source>
        <dbReference type="EMBL" id="ANL84845.1"/>
    </source>
</evidence>
<dbReference type="Gene3D" id="3.50.50.60">
    <property type="entry name" value="FAD/NAD(P)-binding domain"/>
    <property type="match status" value="2"/>
</dbReference>
<dbReference type="EMBL" id="CP013568">
    <property type="protein sequence ID" value="ANL84845.1"/>
    <property type="molecule type" value="Genomic_DNA"/>
</dbReference>
<dbReference type="InterPro" id="IPR002937">
    <property type="entry name" value="Amino_oxidase"/>
</dbReference>
<comment type="similarity">
    <text evidence="1">Belongs to the flavin monoamine oxidase family.</text>
</comment>
<evidence type="ECO:0000313" key="6">
    <source>
        <dbReference type="Proteomes" id="UP000540266"/>
    </source>
</evidence>
<gene>
    <name evidence="3" type="ORF">AMC81_CH02075</name>
    <name evidence="4" type="ORF">HER27_009270</name>
</gene>
<dbReference type="SUPFAM" id="SSF54373">
    <property type="entry name" value="FAD-linked reductases, C-terminal domain"/>
    <property type="match status" value="1"/>
</dbReference>
<dbReference type="PRINTS" id="PR00420">
    <property type="entry name" value="RNGMNOXGNASE"/>
</dbReference>